<proteinExistence type="predicted"/>
<keyword evidence="5" id="KW-0949">S-adenosyl-L-methionine</keyword>
<evidence type="ECO:0000256" key="5">
    <source>
        <dbReference type="ARBA" id="ARBA00022691"/>
    </source>
</evidence>
<evidence type="ECO:0000256" key="2">
    <source>
        <dbReference type="ARBA" id="ARBA00022552"/>
    </source>
</evidence>
<protein>
    <submittedName>
        <fullName evidence="7">Class I SAM-dependent methyltransferase</fullName>
    </submittedName>
</protein>
<keyword evidence="3 7" id="KW-0489">Methyltransferase</keyword>
<dbReference type="InterPro" id="IPR007848">
    <property type="entry name" value="Small_mtfrase_dom"/>
</dbReference>
<dbReference type="GO" id="GO:0008170">
    <property type="term" value="F:N-methyltransferase activity"/>
    <property type="evidence" value="ECO:0007669"/>
    <property type="project" value="UniProtKB-ARBA"/>
</dbReference>
<keyword evidence="2" id="KW-0698">rRNA processing</keyword>
<dbReference type="InterPro" id="IPR002052">
    <property type="entry name" value="DNA_methylase_N6_adenine_CS"/>
</dbReference>
<organism evidence="7 8">
    <name type="scientific">Halovulum dunhuangense</name>
    <dbReference type="NCBI Taxonomy" id="1505036"/>
    <lineage>
        <taxon>Bacteria</taxon>
        <taxon>Pseudomonadati</taxon>
        <taxon>Pseudomonadota</taxon>
        <taxon>Alphaproteobacteria</taxon>
        <taxon>Rhodobacterales</taxon>
        <taxon>Paracoccaceae</taxon>
        <taxon>Halovulum</taxon>
    </lineage>
</organism>
<dbReference type="PROSITE" id="PS00092">
    <property type="entry name" value="N6_MTASE"/>
    <property type="match status" value="1"/>
</dbReference>
<gene>
    <name evidence="7" type="ORF">HMH01_04515</name>
</gene>
<dbReference type="Proteomes" id="UP000572377">
    <property type="component" value="Unassembled WGS sequence"/>
</dbReference>
<evidence type="ECO:0000313" key="7">
    <source>
        <dbReference type="EMBL" id="NNU79699.1"/>
    </source>
</evidence>
<dbReference type="GO" id="GO:0006364">
    <property type="term" value="P:rRNA processing"/>
    <property type="evidence" value="ECO:0007669"/>
    <property type="project" value="UniProtKB-KW"/>
</dbReference>
<feature type="domain" description="Methyltransferase small" evidence="6">
    <location>
        <begin position="133"/>
        <end position="295"/>
    </location>
</feature>
<evidence type="ECO:0000313" key="8">
    <source>
        <dbReference type="Proteomes" id="UP000572377"/>
    </source>
</evidence>
<name>A0A849L0A9_9RHOB</name>
<dbReference type="InterPro" id="IPR029063">
    <property type="entry name" value="SAM-dependent_MTases_sf"/>
</dbReference>
<dbReference type="GO" id="GO:0003676">
    <property type="term" value="F:nucleic acid binding"/>
    <property type="evidence" value="ECO:0007669"/>
    <property type="project" value="InterPro"/>
</dbReference>
<dbReference type="Gene3D" id="3.40.50.150">
    <property type="entry name" value="Vaccinia Virus protein VP39"/>
    <property type="match status" value="2"/>
</dbReference>
<evidence type="ECO:0000256" key="1">
    <source>
        <dbReference type="ARBA" id="ARBA00022490"/>
    </source>
</evidence>
<dbReference type="CDD" id="cd02440">
    <property type="entry name" value="AdoMet_MTases"/>
    <property type="match status" value="1"/>
</dbReference>
<dbReference type="EMBL" id="JABFBC010000001">
    <property type="protein sequence ID" value="NNU79699.1"/>
    <property type="molecule type" value="Genomic_DNA"/>
</dbReference>
<dbReference type="RefSeq" id="WP_171322881.1">
    <property type="nucleotide sequence ID" value="NZ_JABFBC010000001.1"/>
</dbReference>
<reference evidence="7 8" key="1">
    <citation type="submission" date="2020-05" db="EMBL/GenBank/DDBJ databases">
        <title>Gimesia benthica sp. nov., a novel planctomycete isolated from a deep-sea water sample of the Northwest Indian Ocean.</title>
        <authorList>
            <person name="Wang J."/>
            <person name="Ruan C."/>
            <person name="Song L."/>
            <person name="Zhu Y."/>
            <person name="Li A."/>
            <person name="Zheng X."/>
            <person name="Wang L."/>
            <person name="Lu Z."/>
            <person name="Huang Y."/>
            <person name="Du W."/>
            <person name="Zhou Y."/>
            <person name="Huang L."/>
            <person name="Dai X."/>
        </authorList>
    </citation>
    <scope>NUCLEOTIDE SEQUENCE [LARGE SCALE GENOMIC DNA]</scope>
    <source>
        <strain evidence="7 8">YYQ-30</strain>
    </source>
</reference>
<evidence type="ECO:0000259" key="6">
    <source>
        <dbReference type="Pfam" id="PF05175"/>
    </source>
</evidence>
<dbReference type="AlphaFoldDB" id="A0A849L0A9"/>
<dbReference type="PANTHER" id="PTHR47816">
    <property type="entry name" value="RIBOSOMAL RNA SMALL SUBUNIT METHYLTRANSFERASE C"/>
    <property type="match status" value="1"/>
</dbReference>
<dbReference type="PANTHER" id="PTHR47816:SF4">
    <property type="entry name" value="RIBOSOMAL RNA SMALL SUBUNIT METHYLTRANSFERASE C"/>
    <property type="match status" value="1"/>
</dbReference>
<dbReference type="Pfam" id="PF05175">
    <property type="entry name" value="MTS"/>
    <property type="match status" value="1"/>
</dbReference>
<dbReference type="GO" id="GO:0032259">
    <property type="term" value="P:methylation"/>
    <property type="evidence" value="ECO:0007669"/>
    <property type="project" value="UniProtKB-KW"/>
</dbReference>
<keyword evidence="1" id="KW-0963">Cytoplasm</keyword>
<evidence type="ECO:0000256" key="4">
    <source>
        <dbReference type="ARBA" id="ARBA00022679"/>
    </source>
</evidence>
<keyword evidence="4 7" id="KW-0808">Transferase</keyword>
<dbReference type="SUPFAM" id="SSF53335">
    <property type="entry name" value="S-adenosyl-L-methionine-dependent methyltransferases"/>
    <property type="match status" value="1"/>
</dbReference>
<dbReference type="GO" id="GO:0008757">
    <property type="term" value="F:S-adenosylmethionine-dependent methyltransferase activity"/>
    <property type="evidence" value="ECO:0007669"/>
    <property type="project" value="InterPro"/>
</dbReference>
<evidence type="ECO:0000256" key="3">
    <source>
        <dbReference type="ARBA" id="ARBA00022603"/>
    </source>
</evidence>
<keyword evidence="8" id="KW-1185">Reference proteome</keyword>
<comment type="caution">
    <text evidence="7">The sequence shown here is derived from an EMBL/GenBank/DDBJ whole genome shotgun (WGS) entry which is preliminary data.</text>
</comment>
<sequence>MADSPLPAPVLHVTGFRPDHDAIAAAGGKVAIVAGSETPAMVVACLPRNRMQAMARIAEALRLLPEGGWLLVDGQKTDGIEPVLKALRAVLTVEGVASKAHGKIAWAQRPPVLPAELANWTVAAEPARNEDGFWTAPGMFSAEGIDPATALLTRFLPEKAKGAACDLGAGWGALSSALLATAPGLESCDLVEAEHAALEAAKRNVTDPRARFRWADVARWEGGPYDLVVSNPPFHVSRNADPDLGRAFIAAAARLLTPRGRFLMVANRQLPYEATIDAHFHNRDQLHVDGRFKILSASQPRGQRGRKA</sequence>
<accession>A0A849L0A9</accession>
<dbReference type="InterPro" id="IPR046977">
    <property type="entry name" value="RsmC/RlmG"/>
</dbReference>